<dbReference type="EMBL" id="MNQH01000006">
    <property type="protein sequence ID" value="OKY95474.1"/>
    <property type="molecule type" value="Genomic_DNA"/>
</dbReference>
<dbReference type="SUPFAM" id="SSF52540">
    <property type="entry name" value="P-loop containing nucleoside triphosphate hydrolases"/>
    <property type="match status" value="1"/>
</dbReference>
<sequence length="195" mass="22082">MNYDEILKQLKIEGNPTPCARFTFSIPNAKEELVTAMSAVLGAMGERFVWLPEYDKVAEWLSANNGKGLLLFGNCGRGKSLLVRYAIPMLLRKFANRIVTVVDCGSQSVNIDDVIKRKFITLDDMGVEVDRVEFGTRRNLVVELINKAQDKPDTLLFISSNLTGEAIKDRYGDRIYDRIKYLCHRVAFNGNSLRK</sequence>
<dbReference type="InterPro" id="IPR027417">
    <property type="entry name" value="P-loop_NTPase"/>
</dbReference>
<organism evidence="1 2">
    <name type="scientific">Alistipes putredinis</name>
    <dbReference type="NCBI Taxonomy" id="28117"/>
    <lineage>
        <taxon>Bacteria</taxon>
        <taxon>Pseudomonadati</taxon>
        <taxon>Bacteroidota</taxon>
        <taxon>Bacteroidia</taxon>
        <taxon>Bacteroidales</taxon>
        <taxon>Rikenellaceae</taxon>
        <taxon>Alistipes</taxon>
    </lineage>
</organism>
<accession>A0A1Q6F990</accession>
<evidence type="ECO:0000313" key="2">
    <source>
        <dbReference type="Proteomes" id="UP000187417"/>
    </source>
</evidence>
<evidence type="ECO:0000313" key="1">
    <source>
        <dbReference type="EMBL" id="OKY95474.1"/>
    </source>
</evidence>
<dbReference type="STRING" id="28117.BHV66_04005"/>
<reference evidence="1 2" key="1">
    <citation type="journal article" date="2016" name="Nat. Biotechnol.">
        <title>Measurement of bacterial replication rates in microbial communities.</title>
        <authorList>
            <person name="Brown C.T."/>
            <person name="Olm M.R."/>
            <person name="Thomas B.C."/>
            <person name="Banfield J.F."/>
        </authorList>
    </citation>
    <scope>NUCLEOTIDE SEQUENCE [LARGE SCALE GENOMIC DNA]</scope>
    <source>
        <strain evidence="1">CAG:67_53_122</strain>
    </source>
</reference>
<dbReference type="RefSeq" id="WP_215721641.1">
    <property type="nucleotide sequence ID" value="NZ_CAUCSB010000040.1"/>
</dbReference>
<dbReference type="Gene3D" id="3.40.50.300">
    <property type="entry name" value="P-loop containing nucleotide triphosphate hydrolases"/>
    <property type="match status" value="1"/>
</dbReference>
<name>A0A1Q6F990_9BACT</name>
<protein>
    <submittedName>
        <fullName evidence="1">Uncharacterized protein</fullName>
    </submittedName>
</protein>
<dbReference type="AlphaFoldDB" id="A0A1Q6F990"/>
<gene>
    <name evidence="1" type="ORF">BHV66_04005</name>
</gene>
<comment type="caution">
    <text evidence="1">The sequence shown here is derived from an EMBL/GenBank/DDBJ whole genome shotgun (WGS) entry which is preliminary data.</text>
</comment>
<proteinExistence type="predicted"/>
<dbReference type="Proteomes" id="UP000187417">
    <property type="component" value="Unassembled WGS sequence"/>
</dbReference>